<evidence type="ECO:0000256" key="1">
    <source>
        <dbReference type="SAM" id="MobiDB-lite"/>
    </source>
</evidence>
<protein>
    <submittedName>
        <fullName evidence="2">Uncharacterized protein</fullName>
    </submittedName>
</protein>
<dbReference type="Proteomes" id="UP000476176">
    <property type="component" value="Unassembled WGS sequence"/>
</dbReference>
<dbReference type="EMBL" id="QXGC01000171">
    <property type="protein sequence ID" value="KAE9246394.1"/>
    <property type="molecule type" value="Genomic_DNA"/>
</dbReference>
<comment type="caution">
    <text evidence="2">The sequence shown here is derived from an EMBL/GenBank/DDBJ whole genome shotgun (WGS) entry which is preliminary data.</text>
</comment>
<reference evidence="2 3" key="1">
    <citation type="submission" date="2018-09" db="EMBL/GenBank/DDBJ databases">
        <title>Genomic investigation of the strawberry pathogen Phytophthora fragariae indicates pathogenicity is determined by transcriptional variation in three key races.</title>
        <authorList>
            <person name="Adams T.M."/>
            <person name="Armitage A.D."/>
            <person name="Sobczyk M.K."/>
            <person name="Bates H.J."/>
            <person name="Dunwell J.M."/>
            <person name="Nellist C.F."/>
            <person name="Harrison R.J."/>
        </authorList>
    </citation>
    <scope>NUCLEOTIDE SEQUENCE [LARGE SCALE GENOMIC DNA]</scope>
    <source>
        <strain evidence="2 3">BC-23</strain>
    </source>
</reference>
<sequence length="156" mass="17309">MGVMKSRYCVGMHDDMINIGPQKKIDCLKMHEGKAARKEAYDPTPKMKGKGAPPRRKLPLEESASQGGGRRVRGRARDASEAYWLPSSNGQLPLTPGKGATLFDDEDEPMGSVVNDVRVDAEKTVAATKKQPSTWMRRYRNRTSNRLLIRPSSLPA</sequence>
<feature type="compositionally biased region" description="Basic residues" evidence="1">
    <location>
        <begin position="47"/>
        <end position="57"/>
    </location>
</feature>
<name>A0A6G0PHV0_9STRA</name>
<evidence type="ECO:0000313" key="3">
    <source>
        <dbReference type="Proteomes" id="UP000476176"/>
    </source>
</evidence>
<evidence type="ECO:0000313" key="2">
    <source>
        <dbReference type="EMBL" id="KAE9246394.1"/>
    </source>
</evidence>
<accession>A0A6G0PHV0</accession>
<organism evidence="2 3">
    <name type="scientific">Phytophthora fragariae</name>
    <dbReference type="NCBI Taxonomy" id="53985"/>
    <lineage>
        <taxon>Eukaryota</taxon>
        <taxon>Sar</taxon>
        <taxon>Stramenopiles</taxon>
        <taxon>Oomycota</taxon>
        <taxon>Peronosporomycetes</taxon>
        <taxon>Peronosporales</taxon>
        <taxon>Peronosporaceae</taxon>
        <taxon>Phytophthora</taxon>
    </lineage>
</organism>
<feature type="region of interest" description="Disordered" evidence="1">
    <location>
        <begin position="34"/>
        <end position="109"/>
    </location>
</feature>
<gene>
    <name evidence="2" type="ORF">PF004_g4834</name>
</gene>
<proteinExistence type="predicted"/>
<dbReference type="AlphaFoldDB" id="A0A6G0PHV0"/>